<name>A0A931GJB0_9MICC</name>
<keyword evidence="3" id="KW-0804">Transcription</keyword>
<accession>A0A931GJB0</accession>
<dbReference type="InterPro" id="IPR036271">
    <property type="entry name" value="Tet_transcr_reg_TetR-rel_C_sf"/>
</dbReference>
<comment type="caution">
    <text evidence="6">The sequence shown here is derived from an EMBL/GenBank/DDBJ whole genome shotgun (WGS) entry which is preliminary data.</text>
</comment>
<evidence type="ECO:0000256" key="4">
    <source>
        <dbReference type="PROSITE-ProRule" id="PRU00335"/>
    </source>
</evidence>
<dbReference type="Pfam" id="PF00440">
    <property type="entry name" value="TetR_N"/>
    <property type="match status" value="1"/>
</dbReference>
<dbReference type="PROSITE" id="PS50977">
    <property type="entry name" value="HTH_TETR_2"/>
    <property type="match status" value="1"/>
</dbReference>
<gene>
    <name evidence="6" type="ORF">IW252_001913</name>
</gene>
<dbReference type="SUPFAM" id="SSF48498">
    <property type="entry name" value="Tetracyclin repressor-like, C-terminal domain"/>
    <property type="match status" value="1"/>
</dbReference>
<dbReference type="PRINTS" id="PR00455">
    <property type="entry name" value="HTHTETR"/>
</dbReference>
<dbReference type="PROSITE" id="PS01081">
    <property type="entry name" value="HTH_TETR_1"/>
    <property type="match status" value="1"/>
</dbReference>
<evidence type="ECO:0000259" key="5">
    <source>
        <dbReference type="PROSITE" id="PS50977"/>
    </source>
</evidence>
<evidence type="ECO:0000313" key="6">
    <source>
        <dbReference type="EMBL" id="MBG6085146.1"/>
    </source>
</evidence>
<dbReference type="PANTHER" id="PTHR30055">
    <property type="entry name" value="HTH-TYPE TRANSCRIPTIONAL REGULATOR RUTR"/>
    <property type="match status" value="1"/>
</dbReference>
<dbReference type="RefSeq" id="WP_196836363.1">
    <property type="nucleotide sequence ID" value="NZ_JADOTZ010000001.1"/>
</dbReference>
<protein>
    <submittedName>
        <fullName evidence="6">AcrR family transcriptional regulator</fullName>
    </submittedName>
</protein>
<dbReference type="GO" id="GO:0003700">
    <property type="term" value="F:DNA-binding transcription factor activity"/>
    <property type="evidence" value="ECO:0007669"/>
    <property type="project" value="TreeGrafter"/>
</dbReference>
<organism evidence="6 7">
    <name type="scientific">Zhihengliuella flava</name>
    <dbReference type="NCBI Taxonomy" id="1285193"/>
    <lineage>
        <taxon>Bacteria</taxon>
        <taxon>Bacillati</taxon>
        <taxon>Actinomycetota</taxon>
        <taxon>Actinomycetes</taxon>
        <taxon>Micrococcales</taxon>
        <taxon>Micrococcaceae</taxon>
        <taxon>Zhihengliuella</taxon>
    </lineage>
</organism>
<reference evidence="6" key="1">
    <citation type="submission" date="2020-11" db="EMBL/GenBank/DDBJ databases">
        <title>Sequencing the genomes of 1000 actinobacteria strains.</title>
        <authorList>
            <person name="Klenk H.-P."/>
        </authorList>
    </citation>
    <scope>NUCLEOTIDE SEQUENCE</scope>
    <source>
        <strain evidence="6">DSM 26152</strain>
    </source>
</reference>
<evidence type="ECO:0000313" key="7">
    <source>
        <dbReference type="Proteomes" id="UP000625033"/>
    </source>
</evidence>
<evidence type="ECO:0000256" key="1">
    <source>
        <dbReference type="ARBA" id="ARBA00023015"/>
    </source>
</evidence>
<dbReference type="InterPro" id="IPR009057">
    <property type="entry name" value="Homeodomain-like_sf"/>
</dbReference>
<keyword evidence="2 4" id="KW-0238">DNA-binding</keyword>
<feature type="domain" description="HTH tetR-type" evidence="5">
    <location>
        <begin position="8"/>
        <end position="68"/>
    </location>
</feature>
<evidence type="ECO:0000256" key="2">
    <source>
        <dbReference type="ARBA" id="ARBA00023125"/>
    </source>
</evidence>
<evidence type="ECO:0000256" key="3">
    <source>
        <dbReference type="ARBA" id="ARBA00023163"/>
    </source>
</evidence>
<feature type="DNA-binding region" description="H-T-H motif" evidence="4">
    <location>
        <begin position="31"/>
        <end position="50"/>
    </location>
</feature>
<dbReference type="Gene3D" id="1.10.357.10">
    <property type="entry name" value="Tetracycline Repressor, domain 2"/>
    <property type="match status" value="1"/>
</dbReference>
<dbReference type="AlphaFoldDB" id="A0A931GJB0"/>
<dbReference type="GO" id="GO:0000976">
    <property type="term" value="F:transcription cis-regulatory region binding"/>
    <property type="evidence" value="ECO:0007669"/>
    <property type="project" value="TreeGrafter"/>
</dbReference>
<dbReference type="SUPFAM" id="SSF46689">
    <property type="entry name" value="Homeodomain-like"/>
    <property type="match status" value="1"/>
</dbReference>
<proteinExistence type="predicted"/>
<dbReference type="EMBL" id="JADOTZ010000001">
    <property type="protein sequence ID" value="MBG6085146.1"/>
    <property type="molecule type" value="Genomic_DNA"/>
</dbReference>
<dbReference type="Proteomes" id="UP000625033">
    <property type="component" value="Unassembled WGS sequence"/>
</dbReference>
<dbReference type="InterPro" id="IPR023772">
    <property type="entry name" value="DNA-bd_HTH_TetR-type_CS"/>
</dbReference>
<sequence length="221" mass="23474">MSATPKSARTRAQLISAALKLLRERGFAGTTVRAIAEESGVALGAAYYYFESKEELTRAAIASILADYAAALPSELTPGNALEHQLRTAWESLLEALSPYSSCGRALMGAPLPASIRLAMAHTVAAASPHPPRPIRQDLPELLALATRAVLTLWAHDDTDDDARTRALIARLAPFAARATVLARLPVVRRLADELLTITRATAAEASPRASSAETGTRRAA</sequence>
<dbReference type="PANTHER" id="PTHR30055:SF234">
    <property type="entry name" value="HTH-TYPE TRANSCRIPTIONAL REGULATOR BETI"/>
    <property type="match status" value="1"/>
</dbReference>
<dbReference type="InterPro" id="IPR001647">
    <property type="entry name" value="HTH_TetR"/>
</dbReference>
<dbReference type="InterPro" id="IPR050109">
    <property type="entry name" value="HTH-type_TetR-like_transc_reg"/>
</dbReference>
<keyword evidence="1" id="KW-0805">Transcription regulation</keyword>
<keyword evidence="7" id="KW-1185">Reference proteome</keyword>